<dbReference type="KEGG" id="muh:HYN43_000505"/>
<name>A0A494VGY8_9SPHI</name>
<dbReference type="Pfam" id="PF06764">
    <property type="entry name" value="DUF1223"/>
    <property type="match status" value="1"/>
</dbReference>
<proteinExistence type="predicted"/>
<organism evidence="2 3">
    <name type="scientific">Mucilaginibacter celer</name>
    <dbReference type="NCBI Taxonomy" id="2305508"/>
    <lineage>
        <taxon>Bacteria</taxon>
        <taxon>Pseudomonadati</taxon>
        <taxon>Bacteroidota</taxon>
        <taxon>Sphingobacteriia</taxon>
        <taxon>Sphingobacteriales</taxon>
        <taxon>Sphingobacteriaceae</taxon>
        <taxon>Mucilaginibacter</taxon>
    </lineage>
</organism>
<dbReference type="InterPro" id="IPR010634">
    <property type="entry name" value="DUF1223"/>
</dbReference>
<gene>
    <name evidence="2" type="ORF">HYN43_000505</name>
</gene>
<dbReference type="RefSeq" id="WP_119407589.1">
    <property type="nucleotide sequence ID" value="NZ_CP032869.1"/>
</dbReference>
<evidence type="ECO:0000313" key="2">
    <source>
        <dbReference type="EMBL" id="AYL93867.1"/>
    </source>
</evidence>
<dbReference type="SUPFAM" id="SSF52833">
    <property type="entry name" value="Thioredoxin-like"/>
    <property type="match status" value="1"/>
</dbReference>
<keyword evidence="1" id="KW-0732">Signal</keyword>
<dbReference type="PROSITE" id="PS51257">
    <property type="entry name" value="PROKAR_LIPOPROTEIN"/>
    <property type="match status" value="1"/>
</dbReference>
<feature type="chain" id="PRO_5019846553" evidence="1">
    <location>
        <begin position="18"/>
        <end position="259"/>
    </location>
</feature>
<dbReference type="OrthoDB" id="9808254at2"/>
<feature type="signal peptide" evidence="1">
    <location>
        <begin position="1"/>
        <end position="17"/>
    </location>
</feature>
<evidence type="ECO:0000313" key="3">
    <source>
        <dbReference type="Proteomes" id="UP000270046"/>
    </source>
</evidence>
<dbReference type="PANTHER" id="PTHR36057">
    <property type="match status" value="1"/>
</dbReference>
<dbReference type="Proteomes" id="UP000270046">
    <property type="component" value="Chromosome"/>
</dbReference>
<dbReference type="PANTHER" id="PTHR36057:SF1">
    <property type="entry name" value="LIPOPROTEIN LIPID ATTACHMENT SITE-LIKE PROTEIN, PUTATIVE (DUF1223)-RELATED"/>
    <property type="match status" value="1"/>
</dbReference>
<dbReference type="AlphaFoldDB" id="A0A494VGY8"/>
<protein>
    <submittedName>
        <fullName evidence="2">DUF1223 domain-containing protein</fullName>
    </submittedName>
</protein>
<dbReference type="EMBL" id="CP032869">
    <property type="protein sequence ID" value="AYL93867.1"/>
    <property type="molecule type" value="Genomic_DNA"/>
</dbReference>
<dbReference type="InterPro" id="IPR036249">
    <property type="entry name" value="Thioredoxin-like_sf"/>
</dbReference>
<evidence type="ECO:0000256" key="1">
    <source>
        <dbReference type="SAM" id="SignalP"/>
    </source>
</evidence>
<sequence>MKAITTSILACITGAMALTACGQQPKPTDTIAKPDGFAVLELFTSEGCSSCPPADEAIAAVQKATEGKPVYILAYHVDYWNTLGWKDRYSNADFSKRQRRYGDLLNAQVYTPQLVVNGAAEFVGSDVGAISSALSNQLSVAPTPNLTLQLSQTGETVNIHYKATQPAKGSSLQIAIVQKNAQTRVERGENAGHTLSHVQIVRKLQTVNFNATGEGDVQIALPKELNGQAWEVIVLVQDQNTGKIWGAAKAGLDNSIAGK</sequence>
<reference evidence="2 3" key="1">
    <citation type="submission" date="2018-10" db="EMBL/GenBank/DDBJ databases">
        <title>Genome sequencing of Mucilaginibacter sp. HYN0043.</title>
        <authorList>
            <person name="Kim M."/>
            <person name="Yi H."/>
        </authorList>
    </citation>
    <scope>NUCLEOTIDE SEQUENCE [LARGE SCALE GENOMIC DNA]</scope>
    <source>
        <strain evidence="2 3">HYN0043</strain>
    </source>
</reference>
<keyword evidence="3" id="KW-1185">Reference proteome</keyword>
<accession>A0A494VGY8</accession>